<comment type="pathway">
    <text evidence="9">Carbohydrate metabolism; glyoxylate cycle; (S)-malate from isocitrate: step 2/2.</text>
</comment>
<dbReference type="PROSITE" id="PS00510">
    <property type="entry name" value="MALATE_SYNTHASE"/>
    <property type="match status" value="1"/>
</dbReference>
<sequence length="528" mass="59113">MDGVEITGPSQDRSEEILTPEALAFVAALQREFGARRLELLEARRERQAELSAGGTLDFLPETKHVRESEWRVAPPAPGLEDRRVEITGPVDRKMTINALNSGAKVWLADFEDANAPTWENTISGQLNLRDALDRTIDFSAGEKHYALKPDEELATIVVRPRGWHLEEKHLTLDGAPFSASLVDFGLYFFHSARRQIAKGRGPYFYLPKMESHLEARLWNDVFVRAQDLLGIPQGTIRATVLIETYPAAFEMEEILYELREHSAGLNAGRWDYLFSVIKKFRTRGREFLLPERNAVTMTAPFMRAYTELLVRTCHRRGAHAIGGMAAFIPSRRDPEVNKVALEKVTADKTRESGDGFDGSWVAHPDLVPICRDVFDGVLGDRPNQLDRLREDVSVSAADLLSVSETPGDITEAGLRNNVDVALRYLAAWMGGLGAVAIHNLMEDAATAEISRSQIWQWIHNDIELADTGTVVTKELVERIIDEELSKIKAEPGYDEALYAQATALFKEVALDDDFAEFLTLPAYARMP</sequence>
<evidence type="ECO:0000256" key="4">
    <source>
        <dbReference type="ARBA" id="ARBA00022532"/>
    </source>
</evidence>
<keyword evidence="3 9" id="KW-0329">Glyoxylate bypass</keyword>
<dbReference type="GO" id="GO:0006099">
    <property type="term" value="P:tricarboxylic acid cycle"/>
    <property type="evidence" value="ECO:0007669"/>
    <property type="project" value="UniProtKB-KW"/>
</dbReference>
<proteinExistence type="inferred from homology"/>
<gene>
    <name evidence="13" type="ORF">CA984_35825</name>
</gene>
<dbReference type="EC" id="2.3.3.9" evidence="2 9"/>
<organism evidence="13 14">
    <name type="scientific">Streptosporangium minutum</name>
    <dbReference type="NCBI Taxonomy" id="569862"/>
    <lineage>
        <taxon>Bacteria</taxon>
        <taxon>Bacillati</taxon>
        <taxon>Actinomycetota</taxon>
        <taxon>Actinomycetes</taxon>
        <taxon>Streptosporangiales</taxon>
        <taxon>Streptosporangiaceae</taxon>
        <taxon>Streptosporangium</taxon>
    </lineage>
</organism>
<dbReference type="InterPro" id="IPR044856">
    <property type="entry name" value="Malate_synth_C_sf"/>
</dbReference>
<dbReference type="InterPro" id="IPR011076">
    <property type="entry name" value="Malate_synth_sf"/>
</dbReference>
<dbReference type="InterPro" id="IPR019830">
    <property type="entry name" value="Malate_synthase_CS"/>
</dbReference>
<dbReference type="InterPro" id="IPR006252">
    <property type="entry name" value="Malate_synthA"/>
</dbReference>
<feature type="active site" description="Proton acceptor" evidence="8">
    <location>
        <position position="160"/>
    </location>
</feature>
<evidence type="ECO:0000256" key="8">
    <source>
        <dbReference type="PIRSR" id="PIRSR001363-1"/>
    </source>
</evidence>
<feature type="domain" description="Malate synthase C-terminal" evidence="12">
    <location>
        <begin position="410"/>
        <end position="526"/>
    </location>
</feature>
<dbReference type="InterPro" id="IPR046363">
    <property type="entry name" value="MS_N_TIM-barrel_dom"/>
</dbReference>
<evidence type="ECO:0000256" key="7">
    <source>
        <dbReference type="ARBA" id="ARBA00068441"/>
    </source>
</evidence>
<evidence type="ECO:0000256" key="2">
    <source>
        <dbReference type="ARBA" id="ARBA00012636"/>
    </source>
</evidence>
<reference evidence="13 14" key="1">
    <citation type="submission" date="2017-05" db="EMBL/GenBank/DDBJ databases">
        <title>Biotechnological potential of actinobacteria isolated from South African environments.</title>
        <authorList>
            <person name="Le Roes-Hill M."/>
            <person name="Prins A."/>
            <person name="Durrell K.A."/>
        </authorList>
    </citation>
    <scope>NUCLEOTIDE SEQUENCE [LARGE SCALE GENOMIC DNA]</scope>
    <source>
        <strain evidence="13">M26</strain>
    </source>
</reference>
<dbReference type="InterPro" id="IPR001465">
    <property type="entry name" value="Malate_synthase_TIM"/>
</dbReference>
<comment type="caution">
    <text evidence="13">The sequence shown here is derived from an EMBL/GenBank/DDBJ whole genome shotgun (WGS) entry which is preliminary data.</text>
</comment>
<keyword evidence="4 9" id="KW-0816">Tricarboxylic acid cycle</keyword>
<dbReference type="FunFam" id="3.20.20.360:FF:000001">
    <property type="entry name" value="Malate synthase"/>
    <property type="match status" value="1"/>
</dbReference>
<dbReference type="EMBL" id="NGFP01000247">
    <property type="protein sequence ID" value="OUC90894.1"/>
    <property type="molecule type" value="Genomic_DNA"/>
</dbReference>
<feature type="domain" description="Malate synthase TIM barrel" evidence="10">
    <location>
        <begin position="156"/>
        <end position="402"/>
    </location>
</feature>
<evidence type="ECO:0000313" key="14">
    <source>
        <dbReference type="Proteomes" id="UP000194761"/>
    </source>
</evidence>
<dbReference type="RefSeq" id="WP_086577856.1">
    <property type="nucleotide sequence ID" value="NZ_NGFP01000247.1"/>
</dbReference>
<dbReference type="InterPro" id="IPR048355">
    <property type="entry name" value="MS_C"/>
</dbReference>
<dbReference type="UniPathway" id="UPA00703">
    <property type="reaction ID" value="UER00720"/>
</dbReference>
<accession>A0A243R8G4</accession>
<evidence type="ECO:0000256" key="6">
    <source>
        <dbReference type="ARBA" id="ARBA00047918"/>
    </source>
</evidence>
<dbReference type="InterPro" id="IPR048356">
    <property type="entry name" value="MS_N"/>
</dbReference>
<dbReference type="Pfam" id="PF01274">
    <property type="entry name" value="MS_TIM-barrel"/>
    <property type="match status" value="1"/>
</dbReference>
<dbReference type="PANTHER" id="PTHR42902:SF1">
    <property type="entry name" value="MALATE SYNTHASE 1-RELATED"/>
    <property type="match status" value="1"/>
</dbReference>
<dbReference type="FunFam" id="1.20.1220.12:FF:000001">
    <property type="entry name" value="Malate synthase"/>
    <property type="match status" value="1"/>
</dbReference>
<feature type="active site" description="Proton donor" evidence="8">
    <location>
        <position position="444"/>
    </location>
</feature>
<dbReference type="AlphaFoldDB" id="A0A243R8G4"/>
<dbReference type="NCBIfam" id="TIGR01344">
    <property type="entry name" value="malate_syn_A"/>
    <property type="match status" value="1"/>
</dbReference>
<dbReference type="GO" id="GO:0005737">
    <property type="term" value="C:cytoplasm"/>
    <property type="evidence" value="ECO:0007669"/>
    <property type="project" value="TreeGrafter"/>
</dbReference>
<dbReference type="CDD" id="cd00727">
    <property type="entry name" value="malate_synt_A"/>
    <property type="match status" value="1"/>
</dbReference>
<evidence type="ECO:0000256" key="3">
    <source>
        <dbReference type="ARBA" id="ARBA00022435"/>
    </source>
</evidence>
<name>A0A243R8G4_9ACTN</name>
<dbReference type="PIRSF" id="PIRSF001363">
    <property type="entry name" value="Malate_synth"/>
    <property type="match status" value="1"/>
</dbReference>
<keyword evidence="5 9" id="KW-0808">Transferase</keyword>
<keyword evidence="14" id="KW-1185">Reference proteome</keyword>
<evidence type="ECO:0000256" key="1">
    <source>
        <dbReference type="ARBA" id="ARBA00006394"/>
    </source>
</evidence>
<evidence type="ECO:0000313" key="13">
    <source>
        <dbReference type="EMBL" id="OUC90894.1"/>
    </source>
</evidence>
<dbReference type="SUPFAM" id="SSF51645">
    <property type="entry name" value="Malate synthase G"/>
    <property type="match status" value="1"/>
</dbReference>
<dbReference type="Pfam" id="PF20656">
    <property type="entry name" value="MS_N"/>
    <property type="match status" value="1"/>
</dbReference>
<evidence type="ECO:0000259" key="12">
    <source>
        <dbReference type="Pfam" id="PF20659"/>
    </source>
</evidence>
<feature type="domain" description="Malate synthase N-terminal" evidence="11">
    <location>
        <begin position="2"/>
        <end position="65"/>
    </location>
</feature>
<comment type="similarity">
    <text evidence="1 9">Belongs to the malate synthase family.</text>
</comment>
<dbReference type="GO" id="GO:0004474">
    <property type="term" value="F:malate synthase activity"/>
    <property type="evidence" value="ECO:0007669"/>
    <property type="project" value="UniProtKB-EC"/>
</dbReference>
<evidence type="ECO:0000259" key="11">
    <source>
        <dbReference type="Pfam" id="PF20656"/>
    </source>
</evidence>
<evidence type="ECO:0000256" key="5">
    <source>
        <dbReference type="ARBA" id="ARBA00022679"/>
    </source>
</evidence>
<dbReference type="PANTHER" id="PTHR42902">
    <property type="entry name" value="MALATE SYNTHASE"/>
    <property type="match status" value="1"/>
</dbReference>
<dbReference type="GO" id="GO:0006097">
    <property type="term" value="P:glyoxylate cycle"/>
    <property type="evidence" value="ECO:0007669"/>
    <property type="project" value="UniProtKB-UniPathway"/>
</dbReference>
<evidence type="ECO:0000256" key="9">
    <source>
        <dbReference type="RuleBase" id="RU000555"/>
    </source>
</evidence>
<protein>
    <recommendedName>
        <fullName evidence="7 9">Malate synthase</fullName>
        <ecNumber evidence="2 9">2.3.3.9</ecNumber>
    </recommendedName>
</protein>
<dbReference type="Gene3D" id="1.20.1220.12">
    <property type="entry name" value="Malate synthase, domain III"/>
    <property type="match status" value="1"/>
</dbReference>
<comment type="catalytic activity">
    <reaction evidence="6 9">
        <text>glyoxylate + acetyl-CoA + H2O = (S)-malate + CoA + H(+)</text>
        <dbReference type="Rhea" id="RHEA:18181"/>
        <dbReference type="ChEBI" id="CHEBI:15377"/>
        <dbReference type="ChEBI" id="CHEBI:15378"/>
        <dbReference type="ChEBI" id="CHEBI:15589"/>
        <dbReference type="ChEBI" id="CHEBI:36655"/>
        <dbReference type="ChEBI" id="CHEBI:57287"/>
        <dbReference type="ChEBI" id="CHEBI:57288"/>
        <dbReference type="EC" id="2.3.3.9"/>
    </reaction>
</comment>
<evidence type="ECO:0000259" key="10">
    <source>
        <dbReference type="Pfam" id="PF01274"/>
    </source>
</evidence>
<dbReference type="Pfam" id="PF20659">
    <property type="entry name" value="MS_C"/>
    <property type="match status" value="1"/>
</dbReference>
<dbReference type="Gene3D" id="3.20.20.360">
    <property type="entry name" value="Malate synthase, domain 3"/>
    <property type="match status" value="1"/>
</dbReference>
<dbReference type="Proteomes" id="UP000194761">
    <property type="component" value="Unassembled WGS sequence"/>
</dbReference>